<evidence type="ECO:0000313" key="6">
    <source>
        <dbReference type="EMBL" id="MFC5507373.1"/>
    </source>
</evidence>
<dbReference type="InterPro" id="IPR008995">
    <property type="entry name" value="Mo/tungstate-bd_C_term_dom"/>
</dbReference>
<evidence type="ECO:0000256" key="4">
    <source>
        <dbReference type="ARBA" id="ARBA00022840"/>
    </source>
</evidence>
<dbReference type="GO" id="GO:0005524">
    <property type="term" value="F:ATP binding"/>
    <property type="evidence" value="ECO:0007669"/>
    <property type="project" value="UniProtKB-KW"/>
</dbReference>
<comment type="caution">
    <text evidence="6">The sequence shown here is derived from an EMBL/GenBank/DDBJ whole genome shotgun (WGS) entry which is preliminary data.</text>
</comment>
<dbReference type="SMART" id="SM00382">
    <property type="entry name" value="AAA"/>
    <property type="match status" value="1"/>
</dbReference>
<dbReference type="PANTHER" id="PTHR42781:SF4">
    <property type="entry name" value="SPERMIDINE_PUTRESCINE IMPORT ATP-BINDING PROTEIN POTA"/>
    <property type="match status" value="1"/>
</dbReference>
<dbReference type="Gene3D" id="3.40.50.300">
    <property type="entry name" value="P-loop containing nucleotide triphosphate hydrolases"/>
    <property type="match status" value="1"/>
</dbReference>
<evidence type="ECO:0000259" key="5">
    <source>
        <dbReference type="PROSITE" id="PS50893"/>
    </source>
</evidence>
<dbReference type="RefSeq" id="WP_377817452.1">
    <property type="nucleotide sequence ID" value="NZ_JBHSLU010000063.1"/>
</dbReference>
<dbReference type="InterPro" id="IPR003439">
    <property type="entry name" value="ABC_transporter-like_ATP-bd"/>
</dbReference>
<dbReference type="PANTHER" id="PTHR42781">
    <property type="entry name" value="SPERMIDINE/PUTRESCINE IMPORT ATP-BINDING PROTEIN POTA"/>
    <property type="match status" value="1"/>
</dbReference>
<evidence type="ECO:0000256" key="2">
    <source>
        <dbReference type="ARBA" id="ARBA00022448"/>
    </source>
</evidence>
<evidence type="ECO:0000256" key="3">
    <source>
        <dbReference type="ARBA" id="ARBA00022741"/>
    </source>
</evidence>
<name>A0ABW0P5C2_9HYPH</name>
<dbReference type="PROSITE" id="PS00211">
    <property type="entry name" value="ABC_TRANSPORTER_1"/>
    <property type="match status" value="1"/>
</dbReference>
<evidence type="ECO:0000313" key="7">
    <source>
        <dbReference type="Proteomes" id="UP001596060"/>
    </source>
</evidence>
<sequence length="363" mass="39302">MITAAAPIPATGTAEAAPVVAIRDAVKRFAGLTVLDRCSLVAQEGEILTLLGSSGCGKTTLLRCIAGFLTPDEGEILIDGRDTIPVPVNRRSVGVVFQSYALFPHLTVAKNVGYGLRMRGVPAAENGRRVAQALQTVSLTGFEERYPAQLSGGQQQRVAIARVLVLEPRVLLLDEPFNALDAKLRGTMQMEMRQLIKRLGITAIFVTHDQEEALTMSDRIAVMRAGRIEQLGTPEQIFDRPASAYVADFVGASNFWDGIASQGQVTLPDGQSVATALDGEVRVMLRPHNILIEPAVEAETGWRGSVRFRRHVGALMEYEVELADGISLRVVALRDETVARIDVGDRVALRLRDPAACIAFPRA</sequence>
<dbReference type="InterPro" id="IPR003593">
    <property type="entry name" value="AAA+_ATPase"/>
</dbReference>
<dbReference type="SUPFAM" id="SSF50331">
    <property type="entry name" value="MOP-like"/>
    <property type="match status" value="1"/>
</dbReference>
<accession>A0ABW0P5C2</accession>
<gene>
    <name evidence="6" type="ORF">ACFPN9_19200</name>
</gene>
<dbReference type="InterPro" id="IPR050093">
    <property type="entry name" value="ABC_SmlMolc_Importer"/>
</dbReference>
<dbReference type="Pfam" id="PF00005">
    <property type="entry name" value="ABC_tran"/>
    <property type="match status" value="1"/>
</dbReference>
<dbReference type="InterPro" id="IPR013611">
    <property type="entry name" value="Transp-assoc_OB_typ2"/>
</dbReference>
<dbReference type="SUPFAM" id="SSF52540">
    <property type="entry name" value="P-loop containing nucleoside triphosphate hydrolases"/>
    <property type="match status" value="1"/>
</dbReference>
<dbReference type="InterPro" id="IPR017871">
    <property type="entry name" value="ABC_transporter-like_CS"/>
</dbReference>
<keyword evidence="3" id="KW-0547">Nucleotide-binding</keyword>
<keyword evidence="2" id="KW-0813">Transport</keyword>
<dbReference type="InterPro" id="IPR027417">
    <property type="entry name" value="P-loop_NTPase"/>
</dbReference>
<dbReference type="EMBL" id="JBHSLU010000063">
    <property type="protein sequence ID" value="MFC5507373.1"/>
    <property type="molecule type" value="Genomic_DNA"/>
</dbReference>
<dbReference type="Pfam" id="PF08402">
    <property type="entry name" value="TOBE_2"/>
    <property type="match status" value="1"/>
</dbReference>
<proteinExistence type="inferred from homology"/>
<organism evidence="6 7">
    <name type="scientific">Bosea massiliensis</name>
    <dbReference type="NCBI Taxonomy" id="151419"/>
    <lineage>
        <taxon>Bacteria</taxon>
        <taxon>Pseudomonadati</taxon>
        <taxon>Pseudomonadota</taxon>
        <taxon>Alphaproteobacteria</taxon>
        <taxon>Hyphomicrobiales</taxon>
        <taxon>Boseaceae</taxon>
        <taxon>Bosea</taxon>
    </lineage>
</organism>
<protein>
    <submittedName>
        <fullName evidence="6">ABC transporter ATP-binding protein</fullName>
    </submittedName>
</protein>
<dbReference type="PROSITE" id="PS50893">
    <property type="entry name" value="ABC_TRANSPORTER_2"/>
    <property type="match status" value="1"/>
</dbReference>
<dbReference type="Proteomes" id="UP001596060">
    <property type="component" value="Unassembled WGS sequence"/>
</dbReference>
<evidence type="ECO:0000256" key="1">
    <source>
        <dbReference type="ARBA" id="ARBA00005417"/>
    </source>
</evidence>
<reference evidence="7" key="1">
    <citation type="journal article" date="2019" name="Int. J. Syst. Evol. Microbiol.">
        <title>The Global Catalogue of Microorganisms (GCM) 10K type strain sequencing project: providing services to taxonomists for standard genome sequencing and annotation.</title>
        <authorList>
            <consortium name="The Broad Institute Genomics Platform"/>
            <consortium name="The Broad Institute Genome Sequencing Center for Infectious Disease"/>
            <person name="Wu L."/>
            <person name="Ma J."/>
        </authorList>
    </citation>
    <scope>NUCLEOTIDE SEQUENCE [LARGE SCALE GENOMIC DNA]</scope>
    <source>
        <strain evidence="7">CCUG 43117</strain>
    </source>
</reference>
<keyword evidence="4 6" id="KW-0067">ATP-binding</keyword>
<comment type="similarity">
    <text evidence="1">Belongs to the ABC transporter superfamily.</text>
</comment>
<feature type="domain" description="ABC transporter" evidence="5">
    <location>
        <begin position="20"/>
        <end position="250"/>
    </location>
</feature>
<keyword evidence="7" id="KW-1185">Reference proteome</keyword>